<feature type="domain" description="SHSP" evidence="4">
    <location>
        <begin position="52"/>
        <end position="170"/>
    </location>
</feature>
<dbReference type="GeneID" id="17293034"/>
<dbReference type="RefSeq" id="XP_005823279.1">
    <property type="nucleotide sequence ID" value="XM_005823222.1"/>
</dbReference>
<dbReference type="InterPro" id="IPR002068">
    <property type="entry name" value="A-crystallin/Hsp20_dom"/>
</dbReference>
<reference evidence="6" key="3">
    <citation type="submission" date="2015-06" db="UniProtKB">
        <authorList>
            <consortium name="EnsemblProtists"/>
        </authorList>
    </citation>
    <scope>IDENTIFICATION</scope>
</reference>
<dbReference type="SUPFAM" id="SSF49764">
    <property type="entry name" value="HSP20-like chaperones"/>
    <property type="match status" value="1"/>
</dbReference>
<dbReference type="PaxDb" id="55529-EKX36299"/>
<evidence type="ECO:0000313" key="6">
    <source>
        <dbReference type="EnsemblProtists" id="EKX36299"/>
    </source>
</evidence>
<dbReference type="HOGENOM" id="CLU_099255_0_0_1"/>
<evidence type="ECO:0000256" key="3">
    <source>
        <dbReference type="SAM" id="MobiDB-lite"/>
    </source>
</evidence>
<evidence type="ECO:0000313" key="5">
    <source>
        <dbReference type="EMBL" id="EKX36299.1"/>
    </source>
</evidence>
<dbReference type="AlphaFoldDB" id="L1IK70"/>
<comment type="similarity">
    <text evidence="1 2">Belongs to the small heat shock protein (HSP20) family.</text>
</comment>
<evidence type="ECO:0000256" key="2">
    <source>
        <dbReference type="RuleBase" id="RU003616"/>
    </source>
</evidence>
<evidence type="ECO:0000256" key="1">
    <source>
        <dbReference type="PROSITE-ProRule" id="PRU00285"/>
    </source>
</evidence>
<dbReference type="Gene3D" id="2.60.40.790">
    <property type="match status" value="1"/>
</dbReference>
<feature type="region of interest" description="Disordered" evidence="3">
    <location>
        <begin position="102"/>
        <end position="123"/>
    </location>
</feature>
<reference evidence="5 7" key="1">
    <citation type="journal article" date="2012" name="Nature">
        <title>Algal genomes reveal evolutionary mosaicism and the fate of nucleomorphs.</title>
        <authorList>
            <consortium name="DOE Joint Genome Institute"/>
            <person name="Curtis B.A."/>
            <person name="Tanifuji G."/>
            <person name="Burki F."/>
            <person name="Gruber A."/>
            <person name="Irimia M."/>
            <person name="Maruyama S."/>
            <person name="Arias M.C."/>
            <person name="Ball S.G."/>
            <person name="Gile G.H."/>
            <person name="Hirakawa Y."/>
            <person name="Hopkins J.F."/>
            <person name="Kuo A."/>
            <person name="Rensing S.A."/>
            <person name="Schmutz J."/>
            <person name="Symeonidi A."/>
            <person name="Elias M."/>
            <person name="Eveleigh R.J."/>
            <person name="Herman E.K."/>
            <person name="Klute M.J."/>
            <person name="Nakayama T."/>
            <person name="Obornik M."/>
            <person name="Reyes-Prieto A."/>
            <person name="Armbrust E.V."/>
            <person name="Aves S.J."/>
            <person name="Beiko R.G."/>
            <person name="Coutinho P."/>
            <person name="Dacks J.B."/>
            <person name="Durnford D.G."/>
            <person name="Fast N.M."/>
            <person name="Green B.R."/>
            <person name="Grisdale C.J."/>
            <person name="Hempel F."/>
            <person name="Henrissat B."/>
            <person name="Hoppner M.P."/>
            <person name="Ishida K."/>
            <person name="Kim E."/>
            <person name="Koreny L."/>
            <person name="Kroth P.G."/>
            <person name="Liu Y."/>
            <person name="Malik S.B."/>
            <person name="Maier U.G."/>
            <person name="McRose D."/>
            <person name="Mock T."/>
            <person name="Neilson J.A."/>
            <person name="Onodera N.T."/>
            <person name="Poole A.M."/>
            <person name="Pritham E.J."/>
            <person name="Richards T.A."/>
            <person name="Rocap G."/>
            <person name="Roy S.W."/>
            <person name="Sarai C."/>
            <person name="Schaack S."/>
            <person name="Shirato S."/>
            <person name="Slamovits C.H."/>
            <person name="Spencer D.F."/>
            <person name="Suzuki S."/>
            <person name="Worden A.Z."/>
            <person name="Zauner S."/>
            <person name="Barry K."/>
            <person name="Bell C."/>
            <person name="Bharti A.K."/>
            <person name="Crow J.A."/>
            <person name="Grimwood J."/>
            <person name="Kramer R."/>
            <person name="Lindquist E."/>
            <person name="Lucas S."/>
            <person name="Salamov A."/>
            <person name="McFadden G.I."/>
            <person name="Lane C.E."/>
            <person name="Keeling P.J."/>
            <person name="Gray M.W."/>
            <person name="Grigoriev I.V."/>
            <person name="Archibald J.M."/>
        </authorList>
    </citation>
    <scope>NUCLEOTIDE SEQUENCE</scope>
    <source>
        <strain evidence="5 7">CCMP2712</strain>
    </source>
</reference>
<name>L1IK70_GUITC</name>
<feature type="compositionally biased region" description="Basic and acidic residues" evidence="3">
    <location>
        <begin position="235"/>
        <end position="259"/>
    </location>
</feature>
<keyword evidence="7" id="KW-1185">Reference proteome</keyword>
<reference evidence="7" key="2">
    <citation type="submission" date="2012-11" db="EMBL/GenBank/DDBJ databases">
        <authorList>
            <person name="Kuo A."/>
            <person name="Curtis B.A."/>
            <person name="Tanifuji G."/>
            <person name="Burki F."/>
            <person name="Gruber A."/>
            <person name="Irimia M."/>
            <person name="Maruyama S."/>
            <person name="Arias M.C."/>
            <person name="Ball S.G."/>
            <person name="Gile G.H."/>
            <person name="Hirakawa Y."/>
            <person name="Hopkins J.F."/>
            <person name="Rensing S.A."/>
            <person name="Schmutz J."/>
            <person name="Symeonidi A."/>
            <person name="Elias M."/>
            <person name="Eveleigh R.J."/>
            <person name="Herman E.K."/>
            <person name="Klute M.J."/>
            <person name="Nakayama T."/>
            <person name="Obornik M."/>
            <person name="Reyes-Prieto A."/>
            <person name="Armbrust E.V."/>
            <person name="Aves S.J."/>
            <person name="Beiko R.G."/>
            <person name="Coutinho P."/>
            <person name="Dacks J.B."/>
            <person name="Durnford D.G."/>
            <person name="Fast N.M."/>
            <person name="Green B.R."/>
            <person name="Grisdale C."/>
            <person name="Hempe F."/>
            <person name="Henrissat B."/>
            <person name="Hoppner M.P."/>
            <person name="Ishida K.-I."/>
            <person name="Kim E."/>
            <person name="Koreny L."/>
            <person name="Kroth P.G."/>
            <person name="Liu Y."/>
            <person name="Malik S.-B."/>
            <person name="Maier U.G."/>
            <person name="McRose D."/>
            <person name="Mock T."/>
            <person name="Neilson J.A."/>
            <person name="Onodera N.T."/>
            <person name="Poole A.M."/>
            <person name="Pritham E.J."/>
            <person name="Richards T.A."/>
            <person name="Rocap G."/>
            <person name="Roy S.W."/>
            <person name="Sarai C."/>
            <person name="Schaack S."/>
            <person name="Shirato S."/>
            <person name="Slamovits C.H."/>
            <person name="Spencer D.F."/>
            <person name="Suzuki S."/>
            <person name="Worden A.Z."/>
            <person name="Zauner S."/>
            <person name="Barry K."/>
            <person name="Bell C."/>
            <person name="Bharti A.K."/>
            <person name="Crow J.A."/>
            <person name="Grimwood J."/>
            <person name="Kramer R."/>
            <person name="Lindquist E."/>
            <person name="Lucas S."/>
            <person name="Salamov A."/>
            <person name="McFadden G.I."/>
            <person name="Lane C.E."/>
            <person name="Keeling P.J."/>
            <person name="Gray M.W."/>
            <person name="Grigoriev I.V."/>
            <person name="Archibald J.M."/>
        </authorList>
    </citation>
    <scope>NUCLEOTIDE SEQUENCE</scope>
    <source>
        <strain evidence="7">CCMP2712</strain>
    </source>
</reference>
<protein>
    <recommendedName>
        <fullName evidence="4">SHSP domain-containing protein</fullName>
    </recommendedName>
</protein>
<organism evidence="5">
    <name type="scientific">Guillardia theta (strain CCMP2712)</name>
    <name type="common">Cryptophyte</name>
    <dbReference type="NCBI Taxonomy" id="905079"/>
    <lineage>
        <taxon>Eukaryota</taxon>
        <taxon>Cryptophyceae</taxon>
        <taxon>Pyrenomonadales</taxon>
        <taxon>Geminigeraceae</taxon>
        <taxon>Guillardia</taxon>
    </lineage>
</organism>
<dbReference type="EMBL" id="JH993076">
    <property type="protein sequence ID" value="EKX36299.1"/>
    <property type="molecule type" value="Genomic_DNA"/>
</dbReference>
<dbReference type="Proteomes" id="UP000011087">
    <property type="component" value="Unassembled WGS sequence"/>
</dbReference>
<dbReference type="Pfam" id="PF00011">
    <property type="entry name" value="HSP20"/>
    <property type="match status" value="1"/>
</dbReference>
<feature type="region of interest" description="Disordered" evidence="3">
    <location>
        <begin position="218"/>
        <end position="259"/>
    </location>
</feature>
<proteinExistence type="inferred from homology"/>
<dbReference type="InterPro" id="IPR008978">
    <property type="entry name" value="HSP20-like_chaperone"/>
</dbReference>
<evidence type="ECO:0000313" key="7">
    <source>
        <dbReference type="Proteomes" id="UP000011087"/>
    </source>
</evidence>
<dbReference type="CDD" id="cd06464">
    <property type="entry name" value="ACD_sHsps-like"/>
    <property type="match status" value="1"/>
</dbReference>
<accession>L1IK70</accession>
<sequence length="259" mass="28649">MLSLLSARPALDLVLASPSRFSSSSSSLLSELDSAWDAALRSPSWYDPALTSRRLHPAAPMPRLESLPDAHVVTMDTPGVAARDLALTLVGDRTLELVVSAGSPAASDRDDTEGSPRSSSSVLLRQRIALPSDADPRKIRSEYSDGRLRVEIARRSTAAHHRHITQVRDDDEEDEELVGLEASYASKRARLGELTEELRRERRELAGLESELRAARQEARRKRSSRRTLIAIERPAGEERKREEAGESEEGKDRRAGVE</sequence>
<evidence type="ECO:0000259" key="4">
    <source>
        <dbReference type="PROSITE" id="PS01031"/>
    </source>
</evidence>
<dbReference type="PROSITE" id="PS01031">
    <property type="entry name" value="SHSP"/>
    <property type="match status" value="1"/>
</dbReference>
<dbReference type="KEGG" id="gtt:GUITHDRAFT_117527"/>
<gene>
    <name evidence="5" type="ORF">GUITHDRAFT_117527</name>
</gene>
<dbReference type="EnsemblProtists" id="EKX36299">
    <property type="protein sequence ID" value="EKX36299"/>
    <property type="gene ID" value="GUITHDRAFT_117527"/>
</dbReference>